<dbReference type="GO" id="GO:0008800">
    <property type="term" value="F:beta-lactamase activity"/>
    <property type="evidence" value="ECO:0007669"/>
    <property type="project" value="UniProtKB-UniRule"/>
</dbReference>
<dbReference type="GO" id="GO:0030655">
    <property type="term" value="P:beta-lactam antibiotic catabolic process"/>
    <property type="evidence" value="ECO:0007669"/>
    <property type="project" value="InterPro"/>
</dbReference>
<evidence type="ECO:0000313" key="9">
    <source>
        <dbReference type="Proteomes" id="UP000540698"/>
    </source>
</evidence>
<keyword evidence="4 5" id="KW-0046">Antibiotic resistance</keyword>
<dbReference type="EMBL" id="JAAXOS010000013">
    <property type="protein sequence ID" value="NKY29655.1"/>
    <property type="molecule type" value="Genomic_DNA"/>
</dbReference>
<dbReference type="PROSITE" id="PS00146">
    <property type="entry name" value="BETA_LACTAMASE_A"/>
    <property type="match status" value="1"/>
</dbReference>
<dbReference type="InterPro" id="IPR023650">
    <property type="entry name" value="Beta-lactam_class-A_AS"/>
</dbReference>
<evidence type="ECO:0000259" key="7">
    <source>
        <dbReference type="Pfam" id="PF13354"/>
    </source>
</evidence>
<dbReference type="EC" id="3.5.2.6" evidence="2 5"/>
<dbReference type="Pfam" id="PF13354">
    <property type="entry name" value="Beta-lactamase2"/>
    <property type="match status" value="1"/>
</dbReference>
<dbReference type="AlphaFoldDB" id="A0A7X6L8D4"/>
<evidence type="ECO:0000256" key="1">
    <source>
        <dbReference type="ARBA" id="ARBA00009009"/>
    </source>
</evidence>
<dbReference type="InterPro" id="IPR000871">
    <property type="entry name" value="Beta-lactam_class-A"/>
</dbReference>
<proteinExistence type="inferred from homology"/>
<dbReference type="PANTHER" id="PTHR35333">
    <property type="entry name" value="BETA-LACTAMASE"/>
    <property type="match status" value="1"/>
</dbReference>
<comment type="caution">
    <text evidence="8">The sequence shown here is derived from an EMBL/GenBank/DDBJ whole genome shotgun (WGS) entry which is preliminary data.</text>
</comment>
<accession>A0A7X6L8D4</accession>
<dbReference type="GO" id="GO:0046677">
    <property type="term" value="P:response to antibiotic"/>
    <property type="evidence" value="ECO:0007669"/>
    <property type="project" value="UniProtKB-UniRule"/>
</dbReference>
<feature type="domain" description="Beta-lactamase class A catalytic" evidence="7">
    <location>
        <begin position="61"/>
        <end position="277"/>
    </location>
</feature>
<dbReference type="PRINTS" id="PR00118">
    <property type="entry name" value="BLACTAMASEA"/>
</dbReference>
<dbReference type="PROSITE" id="PS51257">
    <property type="entry name" value="PROKAR_LIPOPROTEIN"/>
    <property type="match status" value="1"/>
</dbReference>
<evidence type="ECO:0000256" key="2">
    <source>
        <dbReference type="ARBA" id="ARBA00012865"/>
    </source>
</evidence>
<comment type="catalytic activity">
    <reaction evidence="5">
        <text>a beta-lactam + H2O = a substituted beta-amino acid</text>
        <dbReference type="Rhea" id="RHEA:20401"/>
        <dbReference type="ChEBI" id="CHEBI:15377"/>
        <dbReference type="ChEBI" id="CHEBI:35627"/>
        <dbReference type="ChEBI" id="CHEBI:140347"/>
        <dbReference type="EC" id="3.5.2.6"/>
    </reaction>
</comment>
<dbReference type="Proteomes" id="UP000540698">
    <property type="component" value="Unassembled WGS sequence"/>
</dbReference>
<comment type="similarity">
    <text evidence="1 5">Belongs to the class-A beta-lactamase family.</text>
</comment>
<keyword evidence="9" id="KW-1185">Reference proteome</keyword>
<keyword evidence="3 5" id="KW-0378">Hydrolase</keyword>
<dbReference type="InterPro" id="IPR045155">
    <property type="entry name" value="Beta-lactam_cat"/>
</dbReference>
<dbReference type="RefSeq" id="WP_062972262.1">
    <property type="nucleotide sequence ID" value="NZ_JAAXOS010000013.1"/>
</dbReference>
<evidence type="ECO:0000256" key="5">
    <source>
        <dbReference type="RuleBase" id="RU361140"/>
    </source>
</evidence>
<gene>
    <name evidence="8" type="primary">bla</name>
    <name evidence="8" type="ORF">HGB38_26095</name>
</gene>
<reference evidence="8 9" key="1">
    <citation type="submission" date="2020-04" db="EMBL/GenBank/DDBJ databases">
        <title>MicrobeNet Type strains.</title>
        <authorList>
            <person name="Nicholson A.C."/>
        </authorList>
    </citation>
    <scope>NUCLEOTIDE SEQUENCE [LARGE SCALE GENOMIC DNA]</scope>
    <source>
        <strain evidence="8 9">DSM 44956</strain>
    </source>
</reference>
<feature type="chain" id="PRO_5039619710" description="Beta-lactamase" evidence="6">
    <location>
        <begin position="29"/>
        <end position="304"/>
    </location>
</feature>
<protein>
    <recommendedName>
        <fullName evidence="2 5">Beta-lactamase</fullName>
        <ecNumber evidence="2 5">3.5.2.6</ecNumber>
    </recommendedName>
</protein>
<sequence>MSRLTRDHRVALAAALALLAGCGTGTDAAQPGSITSSVQVSPAASTSVADLEARYGAQIGLFAVDTGTGRTVTHRADERFPFLSTFKALAAAALLRSHPLDTGYFDRVIRFDEADLVEHSPVTSAGVVDGMTLARVAEAAITRSDNTAGNLLLREIGGPEGLTAFLRTLGDPASRLDRWETELNTAIPGDERDTTTPAALAADYRASALGDALGAPERDQLVAWLKANTTGGERIRAGLPANWVTGDKTGTGSYGSANDVAIVWPEGGRAPIVIAIMSRKSDADAEANSDLLVEVTKVAVERLR</sequence>
<evidence type="ECO:0000256" key="3">
    <source>
        <dbReference type="ARBA" id="ARBA00022801"/>
    </source>
</evidence>
<feature type="signal peptide" evidence="6">
    <location>
        <begin position="1"/>
        <end position="28"/>
    </location>
</feature>
<evidence type="ECO:0000256" key="4">
    <source>
        <dbReference type="ARBA" id="ARBA00023251"/>
    </source>
</evidence>
<keyword evidence="6" id="KW-0732">Signal</keyword>
<evidence type="ECO:0000313" key="8">
    <source>
        <dbReference type="EMBL" id="NKY29655.1"/>
    </source>
</evidence>
<dbReference type="Gene3D" id="3.40.710.10">
    <property type="entry name" value="DD-peptidase/beta-lactamase superfamily"/>
    <property type="match status" value="1"/>
</dbReference>
<dbReference type="NCBIfam" id="NF033103">
    <property type="entry name" value="bla_class_A"/>
    <property type="match status" value="1"/>
</dbReference>
<dbReference type="PANTHER" id="PTHR35333:SF3">
    <property type="entry name" value="BETA-LACTAMASE-TYPE TRANSPEPTIDASE FOLD CONTAINING PROTEIN"/>
    <property type="match status" value="1"/>
</dbReference>
<dbReference type="SUPFAM" id="SSF56601">
    <property type="entry name" value="beta-lactamase/transpeptidase-like"/>
    <property type="match status" value="1"/>
</dbReference>
<organism evidence="8 9">
    <name type="scientific">Nocardia gamkensis</name>
    <dbReference type="NCBI Taxonomy" id="352869"/>
    <lineage>
        <taxon>Bacteria</taxon>
        <taxon>Bacillati</taxon>
        <taxon>Actinomycetota</taxon>
        <taxon>Actinomycetes</taxon>
        <taxon>Mycobacteriales</taxon>
        <taxon>Nocardiaceae</taxon>
        <taxon>Nocardia</taxon>
    </lineage>
</organism>
<dbReference type="InterPro" id="IPR012338">
    <property type="entry name" value="Beta-lactam/transpept-like"/>
</dbReference>
<evidence type="ECO:0000256" key="6">
    <source>
        <dbReference type="SAM" id="SignalP"/>
    </source>
</evidence>
<name>A0A7X6L8D4_9NOCA</name>